<dbReference type="Proteomes" id="UP000499080">
    <property type="component" value="Unassembled WGS sequence"/>
</dbReference>
<organism evidence="2 3">
    <name type="scientific">Araneus ventricosus</name>
    <name type="common">Orbweaver spider</name>
    <name type="synonym">Epeira ventricosa</name>
    <dbReference type="NCBI Taxonomy" id="182803"/>
    <lineage>
        <taxon>Eukaryota</taxon>
        <taxon>Metazoa</taxon>
        <taxon>Ecdysozoa</taxon>
        <taxon>Arthropoda</taxon>
        <taxon>Chelicerata</taxon>
        <taxon>Arachnida</taxon>
        <taxon>Araneae</taxon>
        <taxon>Araneomorphae</taxon>
        <taxon>Entelegynae</taxon>
        <taxon>Araneoidea</taxon>
        <taxon>Araneidae</taxon>
        <taxon>Araneus</taxon>
    </lineage>
</organism>
<name>A0A4Y2CZE0_ARAVE</name>
<proteinExistence type="predicted"/>
<sequence>MPALERVEKLSEEEVSLVMGNLKKGKAPGLDMIGHRIWTYIHDFNKNILTTSFNVCFEYNYFPRPLRNAKIIFLQKYGNDPEQCNEYRPVCLLPTIGKILERLFQMRFNKYLADNNILHENQFGFREGRSCELAVYNITTKLKDNRGTQHSALVSLDINSAFDSMDWSVLFKTLDFYRIPNFYKNFIFYYRVNRKVVFNDGHFHFVRYCSIGCPQGSAVAPTLWNI</sequence>
<comment type="caution">
    <text evidence="2">The sequence shown here is derived from an EMBL/GenBank/DDBJ whole genome shotgun (WGS) entry which is preliminary data.</text>
</comment>
<dbReference type="AlphaFoldDB" id="A0A4Y2CZE0"/>
<keyword evidence="2" id="KW-0548">Nucleotidyltransferase</keyword>
<gene>
    <name evidence="2" type="primary">pol_1718</name>
    <name evidence="2" type="ORF">AVEN_205011_1</name>
</gene>
<dbReference type="InterPro" id="IPR000477">
    <property type="entry name" value="RT_dom"/>
</dbReference>
<dbReference type="SUPFAM" id="SSF56672">
    <property type="entry name" value="DNA/RNA polymerases"/>
    <property type="match status" value="1"/>
</dbReference>
<dbReference type="OrthoDB" id="7743922at2759"/>
<evidence type="ECO:0000313" key="3">
    <source>
        <dbReference type="Proteomes" id="UP000499080"/>
    </source>
</evidence>
<keyword evidence="2" id="KW-0695">RNA-directed DNA polymerase</keyword>
<feature type="domain" description="Reverse transcriptase" evidence="1">
    <location>
        <begin position="55"/>
        <end position="226"/>
    </location>
</feature>
<keyword evidence="2" id="KW-0808">Transferase</keyword>
<reference evidence="2 3" key="1">
    <citation type="journal article" date="2019" name="Sci. Rep.">
        <title>Orb-weaving spider Araneus ventricosus genome elucidates the spidroin gene catalogue.</title>
        <authorList>
            <person name="Kono N."/>
            <person name="Nakamura H."/>
            <person name="Ohtoshi R."/>
            <person name="Moran D.A.P."/>
            <person name="Shinohara A."/>
            <person name="Yoshida Y."/>
            <person name="Fujiwara M."/>
            <person name="Mori M."/>
            <person name="Tomita M."/>
            <person name="Arakawa K."/>
        </authorList>
    </citation>
    <scope>NUCLEOTIDE SEQUENCE [LARGE SCALE GENOMIC DNA]</scope>
</reference>
<dbReference type="EMBL" id="BGPR01164997">
    <property type="protein sequence ID" value="GBM09851.1"/>
    <property type="molecule type" value="Genomic_DNA"/>
</dbReference>
<dbReference type="GO" id="GO:0003964">
    <property type="term" value="F:RNA-directed DNA polymerase activity"/>
    <property type="evidence" value="ECO:0007669"/>
    <property type="project" value="UniProtKB-KW"/>
</dbReference>
<dbReference type="PROSITE" id="PS50878">
    <property type="entry name" value="RT_POL"/>
    <property type="match status" value="1"/>
</dbReference>
<keyword evidence="3" id="KW-1185">Reference proteome</keyword>
<accession>A0A4Y2CZE0</accession>
<evidence type="ECO:0000313" key="2">
    <source>
        <dbReference type="EMBL" id="GBM09851.1"/>
    </source>
</evidence>
<evidence type="ECO:0000259" key="1">
    <source>
        <dbReference type="PROSITE" id="PS50878"/>
    </source>
</evidence>
<protein>
    <submittedName>
        <fullName evidence="2">RNA-directed DNA polymerase from mobile element jockey</fullName>
    </submittedName>
</protein>
<dbReference type="InterPro" id="IPR043502">
    <property type="entry name" value="DNA/RNA_pol_sf"/>
</dbReference>
<dbReference type="PANTHER" id="PTHR19446">
    <property type="entry name" value="REVERSE TRANSCRIPTASES"/>
    <property type="match status" value="1"/>
</dbReference>
<dbReference type="Pfam" id="PF00078">
    <property type="entry name" value="RVT_1"/>
    <property type="match status" value="1"/>
</dbReference>